<gene>
    <name evidence="3" type="ORF">D2E22_0696</name>
</gene>
<evidence type="ECO:0000313" key="3">
    <source>
        <dbReference type="EMBL" id="RSX49276.1"/>
    </source>
</evidence>
<feature type="region of interest" description="Disordered" evidence="1">
    <location>
        <begin position="127"/>
        <end position="200"/>
    </location>
</feature>
<accession>A0A430F8X4</accession>
<evidence type="ECO:0000313" key="4">
    <source>
        <dbReference type="Proteomes" id="UP000288052"/>
    </source>
</evidence>
<organism evidence="3 4">
    <name type="scientific">Bifidobacterium castoris</name>
    <dbReference type="NCBI Taxonomy" id="2306972"/>
    <lineage>
        <taxon>Bacteria</taxon>
        <taxon>Bacillati</taxon>
        <taxon>Actinomycetota</taxon>
        <taxon>Actinomycetes</taxon>
        <taxon>Bifidobacteriales</taxon>
        <taxon>Bifidobacteriaceae</taxon>
        <taxon>Bifidobacterium</taxon>
    </lineage>
</organism>
<feature type="compositionally biased region" description="Basic and acidic residues" evidence="1">
    <location>
        <begin position="143"/>
        <end position="174"/>
    </location>
</feature>
<keyword evidence="4" id="KW-1185">Reference proteome</keyword>
<dbReference type="AlphaFoldDB" id="A0A430F8X4"/>
<feature type="region of interest" description="Disordered" evidence="1">
    <location>
        <begin position="1"/>
        <end position="38"/>
    </location>
</feature>
<evidence type="ECO:0000256" key="2">
    <source>
        <dbReference type="SAM" id="Phobius"/>
    </source>
</evidence>
<name>A0A430F8X4_9BIFI</name>
<comment type="caution">
    <text evidence="3">The sequence shown here is derived from an EMBL/GenBank/DDBJ whole genome shotgun (WGS) entry which is preliminary data.</text>
</comment>
<keyword evidence="2" id="KW-1133">Transmembrane helix</keyword>
<reference evidence="3 4" key="1">
    <citation type="submission" date="2018-09" db="EMBL/GenBank/DDBJ databases">
        <title>Characterization of the phylogenetic diversity of five novel species belonging to the genus Bifidobacterium.</title>
        <authorList>
            <person name="Lugli G.A."/>
            <person name="Duranti S."/>
            <person name="Milani C."/>
        </authorList>
    </citation>
    <scope>NUCLEOTIDE SEQUENCE [LARGE SCALE GENOMIC DNA]</scope>
    <source>
        <strain evidence="3 4">2020B</strain>
    </source>
</reference>
<dbReference type="EMBL" id="QXGI01000002">
    <property type="protein sequence ID" value="RSX49276.1"/>
    <property type="molecule type" value="Genomic_DNA"/>
</dbReference>
<proteinExistence type="predicted"/>
<keyword evidence="2" id="KW-0812">Transmembrane</keyword>
<dbReference type="Proteomes" id="UP000288052">
    <property type="component" value="Unassembled WGS sequence"/>
</dbReference>
<feature type="transmembrane region" description="Helical" evidence="2">
    <location>
        <begin position="76"/>
        <end position="98"/>
    </location>
</feature>
<dbReference type="RefSeq" id="WP_126031732.1">
    <property type="nucleotide sequence ID" value="NZ_QXGI01000002.1"/>
</dbReference>
<sequence>MTNHDHDIHAAATNADETPTVAQQPVAGSPQQPDSTKAYDYDFARRPHTPMYTANPMPAPTGATARVHDKLSGKMTAFVVGISLACGLGAGVAGSAIANALNDSGRTRHTAPFAYSTDEQLEQLMPEDGRGDLSDMDMQDFGGGRRGDRWQRAEGDAPDRSGDAQQPDDSKDPEGSDASGDSGAEKESQYFLQYGDLLAL</sequence>
<protein>
    <submittedName>
        <fullName evidence="3">Uncharacterized protein</fullName>
    </submittedName>
</protein>
<dbReference type="OrthoDB" id="3239896at2"/>
<keyword evidence="2" id="KW-0472">Membrane</keyword>
<evidence type="ECO:0000256" key="1">
    <source>
        <dbReference type="SAM" id="MobiDB-lite"/>
    </source>
</evidence>